<feature type="compositionally biased region" description="Basic and acidic residues" evidence="1">
    <location>
        <begin position="254"/>
        <end position="273"/>
    </location>
</feature>
<keyword evidence="4" id="KW-1185">Reference proteome</keyword>
<feature type="region of interest" description="Disordered" evidence="1">
    <location>
        <begin position="241"/>
        <end position="303"/>
    </location>
</feature>
<organism evidence="3 4">
    <name type="scientific">Mycena venus</name>
    <dbReference type="NCBI Taxonomy" id="2733690"/>
    <lineage>
        <taxon>Eukaryota</taxon>
        <taxon>Fungi</taxon>
        <taxon>Dikarya</taxon>
        <taxon>Basidiomycota</taxon>
        <taxon>Agaricomycotina</taxon>
        <taxon>Agaricomycetes</taxon>
        <taxon>Agaricomycetidae</taxon>
        <taxon>Agaricales</taxon>
        <taxon>Marasmiineae</taxon>
        <taxon>Mycenaceae</taxon>
        <taxon>Mycena</taxon>
    </lineage>
</organism>
<dbReference type="Pfam" id="PF04177">
    <property type="entry name" value="TAP42"/>
    <property type="match status" value="1"/>
</dbReference>
<dbReference type="GO" id="GO:0035303">
    <property type="term" value="P:regulation of dephosphorylation"/>
    <property type="evidence" value="ECO:0007669"/>
    <property type="project" value="TreeGrafter"/>
</dbReference>
<dbReference type="EMBL" id="JACAZI010000021">
    <property type="protein sequence ID" value="KAF7337987.1"/>
    <property type="molecule type" value="Genomic_DNA"/>
</dbReference>
<feature type="chain" id="PRO_5034333415" evidence="2">
    <location>
        <begin position="23"/>
        <end position="399"/>
    </location>
</feature>
<gene>
    <name evidence="3" type="ORF">MVEN_02022500</name>
</gene>
<comment type="caution">
    <text evidence="3">The sequence shown here is derived from an EMBL/GenBank/DDBJ whole genome shotgun (WGS) entry which is preliminary data.</text>
</comment>
<dbReference type="GO" id="GO:0005829">
    <property type="term" value="C:cytosol"/>
    <property type="evidence" value="ECO:0007669"/>
    <property type="project" value="TreeGrafter"/>
</dbReference>
<dbReference type="PANTHER" id="PTHR10933:SF9">
    <property type="entry name" value="IMMUNOGLOBULIN-BINDING PROTEIN 1"/>
    <property type="match status" value="1"/>
</dbReference>
<name>A0A8H6XCC9_9AGAR</name>
<evidence type="ECO:0000256" key="1">
    <source>
        <dbReference type="SAM" id="MobiDB-lite"/>
    </source>
</evidence>
<feature type="signal peptide" evidence="2">
    <location>
        <begin position="1"/>
        <end position="22"/>
    </location>
</feature>
<evidence type="ECO:0000313" key="3">
    <source>
        <dbReference type="EMBL" id="KAF7337987.1"/>
    </source>
</evidence>
<dbReference type="Proteomes" id="UP000620124">
    <property type="component" value="Unassembled WGS sequence"/>
</dbReference>
<dbReference type="GO" id="GO:0051721">
    <property type="term" value="F:protein phosphatase 2A binding"/>
    <property type="evidence" value="ECO:0007669"/>
    <property type="project" value="TreeGrafter"/>
</dbReference>
<dbReference type="GO" id="GO:0009966">
    <property type="term" value="P:regulation of signal transduction"/>
    <property type="evidence" value="ECO:0007669"/>
    <property type="project" value="InterPro"/>
</dbReference>
<proteinExistence type="predicted"/>
<evidence type="ECO:0000313" key="4">
    <source>
        <dbReference type="Proteomes" id="UP000620124"/>
    </source>
</evidence>
<dbReference type="AlphaFoldDB" id="A0A8H6XCC9"/>
<protein>
    <submittedName>
        <fullName evidence="3">Serine/threonine protein phosphatase PP2A-associated protein</fullName>
    </submittedName>
</protein>
<keyword evidence="2" id="KW-0732">Signal</keyword>
<dbReference type="InterPro" id="IPR038511">
    <property type="entry name" value="TAP42/TAP46-like_sf"/>
</dbReference>
<sequence length="399" mass="44313">MNVISCLIGLMSISLPALFSRGLQNASKAFNQSAFEKSTQDLLQSSLADLKSLSSRILGLSLFSPNEILEDISTRDLIYLLVPYALAEVQGRVRSEGADERIAFLTQSQKHLNTFISDLENYEVIPESERTLHAQDPAKIKDAASRRDLKIKQYQREKDLRARIETIRKRRGQLPAEGEMESDFDLISSLLPKKPEGEDEEEDSESEDILRETILLLLRLCYAQAQSQLLSLSQELELLQNAPRMPPPPPSQPADDRRGKERVAESDMWKLDAPRGGPDGKGPLLDPTGKPLRPFTILPSGSSDRARMAAQVFGPGHRLPTMSIDEYLQIEQERGNILTGGGPASETALTSSEQLAIDAEMDGTKDGAEKEETKRLKDENWAQFTDENPRGAGNTMNRG</sequence>
<reference evidence="3" key="1">
    <citation type="submission" date="2020-05" db="EMBL/GenBank/DDBJ databases">
        <title>Mycena genomes resolve the evolution of fungal bioluminescence.</title>
        <authorList>
            <person name="Tsai I.J."/>
        </authorList>
    </citation>
    <scope>NUCLEOTIDE SEQUENCE</scope>
    <source>
        <strain evidence="3">CCC161011</strain>
    </source>
</reference>
<feature type="region of interest" description="Disordered" evidence="1">
    <location>
        <begin position="362"/>
        <end position="399"/>
    </location>
</feature>
<dbReference type="Gene3D" id="1.25.40.540">
    <property type="entry name" value="TAP42-like family"/>
    <property type="match status" value="1"/>
</dbReference>
<accession>A0A8H6XCC9</accession>
<evidence type="ECO:0000256" key="2">
    <source>
        <dbReference type="SAM" id="SignalP"/>
    </source>
</evidence>
<feature type="compositionally biased region" description="Basic and acidic residues" evidence="1">
    <location>
        <begin position="362"/>
        <end position="380"/>
    </location>
</feature>
<dbReference type="OrthoDB" id="10261753at2759"/>
<dbReference type="InterPro" id="IPR007304">
    <property type="entry name" value="TAP46-like"/>
</dbReference>
<dbReference type="PANTHER" id="PTHR10933">
    <property type="entry name" value="IMMUNOGLOBULIN-BINDING PROTEIN 1"/>
    <property type="match status" value="1"/>
</dbReference>